<organism evidence="2 3">
    <name type="scientific">Coniophora puteana (strain RWD-64-598)</name>
    <name type="common">Brown rot fungus</name>
    <dbReference type="NCBI Taxonomy" id="741705"/>
    <lineage>
        <taxon>Eukaryota</taxon>
        <taxon>Fungi</taxon>
        <taxon>Dikarya</taxon>
        <taxon>Basidiomycota</taxon>
        <taxon>Agaricomycotina</taxon>
        <taxon>Agaricomycetes</taxon>
        <taxon>Agaricomycetidae</taxon>
        <taxon>Boletales</taxon>
        <taxon>Coniophorineae</taxon>
        <taxon>Coniophoraceae</taxon>
        <taxon>Coniophora</taxon>
    </lineage>
</organism>
<reference evidence="3" key="1">
    <citation type="journal article" date="2012" name="Science">
        <title>The Paleozoic origin of enzymatic lignin decomposition reconstructed from 31 fungal genomes.</title>
        <authorList>
            <person name="Floudas D."/>
            <person name="Binder M."/>
            <person name="Riley R."/>
            <person name="Barry K."/>
            <person name="Blanchette R.A."/>
            <person name="Henrissat B."/>
            <person name="Martinez A.T."/>
            <person name="Otillar R."/>
            <person name="Spatafora J.W."/>
            <person name="Yadav J.S."/>
            <person name="Aerts A."/>
            <person name="Benoit I."/>
            <person name="Boyd A."/>
            <person name="Carlson A."/>
            <person name="Copeland A."/>
            <person name="Coutinho P.M."/>
            <person name="de Vries R.P."/>
            <person name="Ferreira P."/>
            <person name="Findley K."/>
            <person name="Foster B."/>
            <person name="Gaskell J."/>
            <person name="Glotzer D."/>
            <person name="Gorecki P."/>
            <person name="Heitman J."/>
            <person name="Hesse C."/>
            <person name="Hori C."/>
            <person name="Igarashi K."/>
            <person name="Jurgens J.A."/>
            <person name="Kallen N."/>
            <person name="Kersten P."/>
            <person name="Kohler A."/>
            <person name="Kuees U."/>
            <person name="Kumar T.K.A."/>
            <person name="Kuo A."/>
            <person name="LaButti K."/>
            <person name="Larrondo L.F."/>
            <person name="Lindquist E."/>
            <person name="Ling A."/>
            <person name="Lombard V."/>
            <person name="Lucas S."/>
            <person name="Lundell T."/>
            <person name="Martin R."/>
            <person name="McLaughlin D.J."/>
            <person name="Morgenstern I."/>
            <person name="Morin E."/>
            <person name="Murat C."/>
            <person name="Nagy L.G."/>
            <person name="Nolan M."/>
            <person name="Ohm R.A."/>
            <person name="Patyshakuliyeva A."/>
            <person name="Rokas A."/>
            <person name="Ruiz-Duenas F.J."/>
            <person name="Sabat G."/>
            <person name="Salamov A."/>
            <person name="Samejima M."/>
            <person name="Schmutz J."/>
            <person name="Slot J.C."/>
            <person name="St John F."/>
            <person name="Stenlid J."/>
            <person name="Sun H."/>
            <person name="Sun S."/>
            <person name="Syed K."/>
            <person name="Tsang A."/>
            <person name="Wiebenga A."/>
            <person name="Young D."/>
            <person name="Pisabarro A."/>
            <person name="Eastwood D.C."/>
            <person name="Martin F."/>
            <person name="Cullen D."/>
            <person name="Grigoriev I.V."/>
            <person name="Hibbett D.S."/>
        </authorList>
    </citation>
    <scope>NUCLEOTIDE SEQUENCE [LARGE SCALE GENOMIC DNA]</scope>
    <source>
        <strain evidence="3">RWD-64-598 SS2</strain>
    </source>
</reference>
<feature type="region of interest" description="Disordered" evidence="1">
    <location>
        <begin position="260"/>
        <end position="280"/>
    </location>
</feature>
<accession>A0A5M3MSF7</accession>
<comment type="caution">
    <text evidence="2">The sequence shown here is derived from an EMBL/GenBank/DDBJ whole genome shotgun (WGS) entry which is preliminary data.</text>
</comment>
<proteinExistence type="predicted"/>
<protein>
    <submittedName>
        <fullName evidence="2">Uncharacterized protein</fullName>
    </submittedName>
</protein>
<dbReference type="AlphaFoldDB" id="A0A5M3MSF7"/>
<dbReference type="KEGG" id="cput:CONPUDRAFT_72361"/>
<dbReference type="EMBL" id="JH711577">
    <property type="protein sequence ID" value="EIW82026.1"/>
    <property type="molecule type" value="Genomic_DNA"/>
</dbReference>
<sequence length="463" mass="51238">MSESPISQLSHLSTQKKKVATVPKALDSPGAIAARWPNKKQLAFFTAFLPEYLQLQAENTGPFKYRTLWPRIFELYFKDWPELQFIAPDHNTTTVLSPDLQQKVNNAVDKCHALANDLKKNPALHEEIKNYKASHRVPTKSSATVVHPPGLLEATLSAKVIVNGIIPGLLQILNECSDLTRSGESPGWYFSLLVGGRDPSQAKINIGLSEAQNTFQELLSIWDAIVEPTFKNFAATAKPPMLECNEDKIDVDDPLGVYRNHSEPKDNAELGDNNSLENNVKIPDLIEEQLNDKEDDKETSRDDTSQDNCAFKYQAGFLSAKDPNINGGLWTDDIFNTDVPHDLSTASSSKTGVSVPGTHYHSDNGTFQILSLFDISNFEAFIPGPQLNSPIQHTYPMPETRSQDPVFSDLPHHGSVGFSPDQLQELACQVIQMHSPAPLLSSIPMAQSPPMHASLISPQHHHQ</sequence>
<name>A0A5M3MSF7_CONPW</name>
<evidence type="ECO:0000313" key="2">
    <source>
        <dbReference type="EMBL" id="EIW82026.1"/>
    </source>
</evidence>
<keyword evidence="3" id="KW-1185">Reference proteome</keyword>
<dbReference type="RefSeq" id="XP_007767500.1">
    <property type="nucleotide sequence ID" value="XM_007769310.1"/>
</dbReference>
<evidence type="ECO:0000313" key="3">
    <source>
        <dbReference type="Proteomes" id="UP000053558"/>
    </source>
</evidence>
<evidence type="ECO:0000256" key="1">
    <source>
        <dbReference type="SAM" id="MobiDB-lite"/>
    </source>
</evidence>
<dbReference type="GeneID" id="19209037"/>
<dbReference type="Proteomes" id="UP000053558">
    <property type="component" value="Unassembled WGS sequence"/>
</dbReference>
<gene>
    <name evidence="2" type="ORF">CONPUDRAFT_72361</name>
</gene>